<evidence type="ECO:0000256" key="1">
    <source>
        <dbReference type="ARBA" id="ARBA00004370"/>
    </source>
</evidence>
<dbReference type="InterPro" id="IPR029071">
    <property type="entry name" value="Ubiquitin-like_domsf"/>
</dbReference>
<feature type="compositionally biased region" description="Polar residues" evidence="7">
    <location>
        <begin position="89"/>
        <end position="100"/>
    </location>
</feature>
<dbReference type="OMA" id="YQRYHHR"/>
<proteinExistence type="inferred from homology"/>
<name>A0A0N1IHE2_LEPSE</name>
<keyword evidence="4 5" id="KW-0449">Lipoprotein</keyword>
<dbReference type="SUPFAM" id="SSF54236">
    <property type="entry name" value="Ubiquitin-like"/>
    <property type="match status" value="1"/>
</dbReference>
<dbReference type="OrthoDB" id="6738456at2759"/>
<dbReference type="PANTHER" id="PTHR10969">
    <property type="entry name" value="MICROTUBULE-ASSOCIATED PROTEINS 1A/1B LIGHT CHAIN 3-RELATED"/>
    <property type="match status" value="1"/>
</dbReference>
<dbReference type="VEuPathDB" id="TriTrypDB:Lsey_0479_0030"/>
<dbReference type="Proteomes" id="UP000038009">
    <property type="component" value="Unassembled WGS sequence"/>
</dbReference>
<keyword evidence="6" id="KW-0072">Autophagy</keyword>
<protein>
    <recommendedName>
        <fullName evidence="6">Autophagy-related protein</fullName>
    </recommendedName>
</protein>
<accession>A0A0N1IHE2</accession>
<feature type="compositionally biased region" description="Polar residues" evidence="7">
    <location>
        <begin position="107"/>
        <end position="137"/>
    </location>
</feature>
<feature type="compositionally biased region" description="Basic and acidic residues" evidence="7">
    <location>
        <begin position="73"/>
        <end position="84"/>
    </location>
</feature>
<dbReference type="InterPro" id="IPR004241">
    <property type="entry name" value="Atg8-like"/>
</dbReference>
<reference evidence="8 9" key="1">
    <citation type="journal article" date="2015" name="PLoS Pathog.">
        <title>Leptomonas seymouri: Adaptations to the Dixenous Life Cycle Analyzed by Genome Sequencing, Transcriptome Profiling and Co-infection with Leishmania donovani.</title>
        <authorList>
            <person name="Kraeva N."/>
            <person name="Butenko A."/>
            <person name="Hlavacova J."/>
            <person name="Kostygov A."/>
            <person name="Myskova J."/>
            <person name="Grybchuk D."/>
            <person name="Lestinova T."/>
            <person name="Votypka J."/>
            <person name="Volf P."/>
            <person name="Opperdoes F."/>
            <person name="Flegontov P."/>
            <person name="Lukes J."/>
            <person name="Yurchenko V."/>
        </authorList>
    </citation>
    <scope>NUCLEOTIDE SEQUENCE [LARGE SCALE GENOMIC DNA]</scope>
    <source>
        <strain evidence="8 9">ATCC 30220</strain>
    </source>
</reference>
<gene>
    <name evidence="8" type="ORF">ABL78_8044</name>
</gene>
<evidence type="ECO:0000256" key="6">
    <source>
        <dbReference type="RuleBase" id="RU004384"/>
    </source>
</evidence>
<evidence type="ECO:0000256" key="7">
    <source>
        <dbReference type="SAM" id="MobiDB-lite"/>
    </source>
</evidence>
<dbReference type="AlphaFoldDB" id="A0A0N1IHE2"/>
<dbReference type="Pfam" id="PF02991">
    <property type="entry name" value="ATG8"/>
    <property type="match status" value="1"/>
</dbReference>
<organism evidence="8 9">
    <name type="scientific">Leptomonas seymouri</name>
    <dbReference type="NCBI Taxonomy" id="5684"/>
    <lineage>
        <taxon>Eukaryota</taxon>
        <taxon>Discoba</taxon>
        <taxon>Euglenozoa</taxon>
        <taxon>Kinetoplastea</taxon>
        <taxon>Metakinetoplastina</taxon>
        <taxon>Trypanosomatida</taxon>
        <taxon>Trypanosomatidae</taxon>
        <taxon>Leishmaniinae</taxon>
        <taxon>Leptomonas</taxon>
    </lineage>
</organism>
<evidence type="ECO:0000256" key="3">
    <source>
        <dbReference type="ARBA" id="ARBA00023136"/>
    </source>
</evidence>
<feature type="region of interest" description="Disordered" evidence="7">
    <location>
        <begin position="1"/>
        <end position="154"/>
    </location>
</feature>
<dbReference type="Gene3D" id="3.10.20.90">
    <property type="entry name" value="Phosphatidylinositol 3-kinase Catalytic Subunit, Chain A, domain 1"/>
    <property type="match status" value="1"/>
</dbReference>
<comment type="similarity">
    <text evidence="2 6">Belongs to the ATG8 family.</text>
</comment>
<feature type="lipid moiety-binding region" description="Phosphatidylserine amidated glycine; alternate" evidence="5">
    <location>
        <position position="332"/>
    </location>
</feature>
<feature type="compositionally biased region" description="Pro residues" evidence="7">
    <location>
        <begin position="139"/>
        <end position="151"/>
    </location>
</feature>
<dbReference type="EMBL" id="LJSK01000479">
    <property type="protein sequence ID" value="KPI82942.1"/>
    <property type="molecule type" value="Genomic_DNA"/>
</dbReference>
<evidence type="ECO:0000313" key="8">
    <source>
        <dbReference type="EMBL" id="KPI82942.1"/>
    </source>
</evidence>
<comment type="caution">
    <text evidence="8">The sequence shown here is derived from an EMBL/GenBank/DDBJ whole genome shotgun (WGS) entry which is preliminary data.</text>
</comment>
<feature type="compositionally biased region" description="Polar residues" evidence="7">
    <location>
        <begin position="31"/>
        <end position="44"/>
    </location>
</feature>
<keyword evidence="3" id="KW-0472">Membrane</keyword>
<keyword evidence="9" id="KW-1185">Reference proteome</keyword>
<comment type="subcellular location">
    <subcellularLocation>
        <location evidence="1">Membrane</location>
    </subcellularLocation>
</comment>
<sequence length="332" mass="35560">MEARYNTAADASASRAPILPTPCSPGCPTVSFCSSSGSSEQYVSPRNGEHGGEPAEGLPLQCDPAMAKNSTSCRERQRSRREVGIKMQPSESHARLQQHSFDPLDQHASSDPTATATQRQDYSNSTSCPLASSSHVTSPPSPSPPPPPPPRTHYQYIHSFDYRCRLAAKMRALYGTQSIPIIVEPAESHLRTPSPPARPYEPRSVIAEAPMHSTGIGGGLLARLGLQGTSAQSSSAKAASSLSLSSSTASALASPSTRSTLKCVLPYSKTVAEVILTLRDRLALDSCQSLFLSVGENNALVPGNAFLGDLYQRYHHRDGFLYLSYLLENTFG</sequence>
<evidence type="ECO:0000313" key="9">
    <source>
        <dbReference type="Proteomes" id="UP000038009"/>
    </source>
</evidence>
<evidence type="ECO:0000256" key="5">
    <source>
        <dbReference type="PIRSR" id="PIRSR604241-50"/>
    </source>
</evidence>
<dbReference type="GO" id="GO:0016020">
    <property type="term" value="C:membrane"/>
    <property type="evidence" value="ECO:0007669"/>
    <property type="project" value="UniProtKB-SubCell"/>
</dbReference>
<evidence type="ECO:0000256" key="2">
    <source>
        <dbReference type="ARBA" id="ARBA00007293"/>
    </source>
</evidence>
<dbReference type="GO" id="GO:0006914">
    <property type="term" value="P:autophagy"/>
    <property type="evidence" value="ECO:0007669"/>
    <property type="project" value="UniProtKB-KW"/>
</dbReference>
<evidence type="ECO:0000256" key="4">
    <source>
        <dbReference type="ARBA" id="ARBA00023288"/>
    </source>
</evidence>